<dbReference type="PANTHER" id="PTHR45800:SF11">
    <property type="entry name" value="PHOSPHATIDYLINOSITOL 3-KINASE-RELATED PROTEIN KINASE"/>
    <property type="match status" value="1"/>
</dbReference>
<evidence type="ECO:0000259" key="8">
    <source>
        <dbReference type="Pfam" id="PF00454"/>
    </source>
</evidence>
<keyword evidence="6" id="KW-0067">ATP-binding</keyword>
<evidence type="ECO:0000256" key="3">
    <source>
        <dbReference type="ARBA" id="ARBA00022679"/>
    </source>
</evidence>
<proteinExistence type="evidence at transcript level"/>
<evidence type="ECO:0000256" key="4">
    <source>
        <dbReference type="ARBA" id="ARBA00022741"/>
    </source>
</evidence>
<evidence type="ECO:0000256" key="2">
    <source>
        <dbReference type="ARBA" id="ARBA00012169"/>
    </source>
</evidence>
<evidence type="ECO:0000256" key="1">
    <source>
        <dbReference type="ARBA" id="ARBA00008941"/>
    </source>
</evidence>
<accession>F2DI02</accession>
<dbReference type="Pfam" id="PF00454">
    <property type="entry name" value="PI3_PI4_kinase"/>
    <property type="match status" value="1"/>
</dbReference>
<comment type="similarity">
    <text evidence="1">Belongs to the PI3/PI4-kinase family. Type II PI4K subfamily.</text>
</comment>
<feature type="domain" description="PI3K/PI4K catalytic" evidence="8">
    <location>
        <begin position="131"/>
        <end position="344"/>
    </location>
</feature>
<evidence type="ECO:0000256" key="6">
    <source>
        <dbReference type="ARBA" id="ARBA00022840"/>
    </source>
</evidence>
<keyword evidence="5" id="KW-0418">Kinase</keyword>
<dbReference type="AlphaFoldDB" id="F2DI02"/>
<dbReference type="GO" id="GO:0004430">
    <property type="term" value="F:1-phosphatidylinositol 4-kinase activity"/>
    <property type="evidence" value="ECO:0007669"/>
    <property type="project" value="UniProtKB-EC"/>
</dbReference>
<dbReference type="EMBL" id="AK363520">
    <property type="protein sequence ID" value="BAJ94723.1"/>
    <property type="molecule type" value="mRNA"/>
</dbReference>
<evidence type="ECO:0000313" key="9">
    <source>
        <dbReference type="EMBL" id="BAJ94723.1"/>
    </source>
</evidence>
<evidence type="ECO:0000256" key="7">
    <source>
        <dbReference type="SAM" id="MobiDB-lite"/>
    </source>
</evidence>
<reference evidence="9" key="1">
    <citation type="journal article" date="2011" name="Plant Physiol.">
        <title>Comprehensive sequence analysis of 24,783 barley full-length cDNAs derived from 12 clone libraries.</title>
        <authorList>
            <person name="Matsumoto T."/>
            <person name="Tanaka T."/>
            <person name="Sakai H."/>
            <person name="Amano N."/>
            <person name="Kanamori H."/>
            <person name="Kurita K."/>
            <person name="Kikuta A."/>
            <person name="Kamiya K."/>
            <person name="Yamamoto M."/>
            <person name="Ikawa H."/>
            <person name="Fujii N."/>
            <person name="Hori K."/>
            <person name="Itoh T."/>
            <person name="Sato K."/>
        </authorList>
    </citation>
    <scope>NUCLEOTIDE SEQUENCE</scope>
    <source>
        <tissue evidence="9">Shoot and root</tissue>
    </source>
</reference>
<dbReference type="InterPro" id="IPR044571">
    <property type="entry name" value="P4KG1-8"/>
</dbReference>
<keyword evidence="3" id="KW-0808">Transferase</keyword>
<evidence type="ECO:0000256" key="5">
    <source>
        <dbReference type="ARBA" id="ARBA00022777"/>
    </source>
</evidence>
<dbReference type="PANTHER" id="PTHR45800">
    <property type="entry name" value="PHOSPHATIDYLINOSITOL 4-KINASE GAMMA"/>
    <property type="match status" value="1"/>
</dbReference>
<sequence length="397" mass="42944">MAAASVDLHVEFHLPTMLSEWALAPTFRVTVTMNNFIPVVVKVHHVPTPVPNWRKRSADGKFTASISRQTLRTSKQDDEELGSVGIRSADPSADAASGDLIARIRAGLIAGKAPEPIEDGEGGTYKLFGADGNIVAIFKPADEEPHSDANPKKHDDSPKRDGILPGECARREVAAYKLDHGLAGVPCTALVQLRHPRWGSALKVGSVQLWKADAESGADVGSSEFSVSEVQRMGALDVRLLNTDRHEGNLLVTRDEQGRASLTPIDHGFALPGSLSEAYFAWQHWAQAKKPFAPDVLAAIAAIDSTADAEVMRQMGFSDLEIRNMRASTLLLQRAAASGWTLHEIANFVTRPSLDKVSRLELLVADAKALAVSRGNFWEHYSRLVDEAVTRTAAPSA</sequence>
<keyword evidence="4" id="KW-0547">Nucleotide-binding</keyword>
<dbReference type="GO" id="GO:0005524">
    <property type="term" value="F:ATP binding"/>
    <property type="evidence" value="ECO:0007669"/>
    <property type="project" value="UniProtKB-KW"/>
</dbReference>
<organism evidence="9">
    <name type="scientific">Hordeum vulgare subsp. vulgare</name>
    <name type="common">Domesticated barley</name>
    <dbReference type="NCBI Taxonomy" id="112509"/>
    <lineage>
        <taxon>Eukaryota</taxon>
        <taxon>Viridiplantae</taxon>
        <taxon>Streptophyta</taxon>
        <taxon>Embryophyta</taxon>
        <taxon>Tracheophyta</taxon>
        <taxon>Spermatophyta</taxon>
        <taxon>Magnoliopsida</taxon>
        <taxon>Liliopsida</taxon>
        <taxon>Poales</taxon>
        <taxon>Poaceae</taxon>
        <taxon>BOP clade</taxon>
        <taxon>Pooideae</taxon>
        <taxon>Triticodae</taxon>
        <taxon>Triticeae</taxon>
        <taxon>Hordeinae</taxon>
        <taxon>Hordeum</taxon>
    </lineage>
</organism>
<name>F2DI02_HORVV</name>
<feature type="region of interest" description="Disordered" evidence="7">
    <location>
        <begin position="68"/>
        <end position="92"/>
    </location>
</feature>
<dbReference type="EC" id="2.7.1.67" evidence="2"/>
<dbReference type="InterPro" id="IPR000403">
    <property type="entry name" value="PI3/4_kinase_cat_dom"/>
</dbReference>
<protein>
    <recommendedName>
        <fullName evidence="2">1-phosphatidylinositol 4-kinase</fullName>
        <ecNumber evidence="2">2.7.1.67</ecNumber>
    </recommendedName>
</protein>